<evidence type="ECO:0000313" key="4">
    <source>
        <dbReference type="Proteomes" id="UP000245207"/>
    </source>
</evidence>
<dbReference type="CDD" id="cd06464">
    <property type="entry name" value="ACD_sHsps-like"/>
    <property type="match status" value="1"/>
</dbReference>
<comment type="caution">
    <text evidence="3">The sequence shown here is derived from an EMBL/GenBank/DDBJ whole genome shotgun (WGS) entry which is preliminary data.</text>
</comment>
<accession>A0A2U1KL72</accession>
<evidence type="ECO:0000313" key="3">
    <source>
        <dbReference type="EMBL" id="PWA37462.1"/>
    </source>
</evidence>
<reference evidence="3 4" key="1">
    <citation type="journal article" date="2018" name="Mol. Plant">
        <title>The genome of Artemisia annua provides insight into the evolution of Asteraceae family and artemisinin biosynthesis.</title>
        <authorList>
            <person name="Shen Q."/>
            <person name="Zhang L."/>
            <person name="Liao Z."/>
            <person name="Wang S."/>
            <person name="Yan T."/>
            <person name="Shi P."/>
            <person name="Liu M."/>
            <person name="Fu X."/>
            <person name="Pan Q."/>
            <person name="Wang Y."/>
            <person name="Lv Z."/>
            <person name="Lu X."/>
            <person name="Zhang F."/>
            <person name="Jiang W."/>
            <person name="Ma Y."/>
            <person name="Chen M."/>
            <person name="Hao X."/>
            <person name="Li L."/>
            <person name="Tang Y."/>
            <person name="Lv G."/>
            <person name="Zhou Y."/>
            <person name="Sun X."/>
            <person name="Brodelius P.E."/>
            <person name="Rose J.K.C."/>
            <person name="Tang K."/>
        </authorList>
    </citation>
    <scope>NUCLEOTIDE SEQUENCE [LARGE SCALE GENOMIC DNA]</scope>
    <source>
        <strain evidence="4">cv. Huhao1</strain>
        <tissue evidence="3">Leaf</tissue>
    </source>
</reference>
<sequence length="118" mass="12910">MNVEENHTHKGSRILFAILQLSSVILILMGTITIQGVTHTGEKKFHAHSMVFEMHRQNLGPTGDFSVSFQLGAHVDPSTLEHLLANGVLKGVVKNNKKSKDPNSSSQRLETPLEGMPA</sequence>
<dbReference type="InterPro" id="IPR008978">
    <property type="entry name" value="HSP20-like_chaperone"/>
</dbReference>
<proteinExistence type="predicted"/>
<organism evidence="3 4">
    <name type="scientific">Artemisia annua</name>
    <name type="common">Sweet wormwood</name>
    <dbReference type="NCBI Taxonomy" id="35608"/>
    <lineage>
        <taxon>Eukaryota</taxon>
        <taxon>Viridiplantae</taxon>
        <taxon>Streptophyta</taxon>
        <taxon>Embryophyta</taxon>
        <taxon>Tracheophyta</taxon>
        <taxon>Spermatophyta</taxon>
        <taxon>Magnoliopsida</taxon>
        <taxon>eudicotyledons</taxon>
        <taxon>Gunneridae</taxon>
        <taxon>Pentapetalae</taxon>
        <taxon>asterids</taxon>
        <taxon>campanulids</taxon>
        <taxon>Asterales</taxon>
        <taxon>Asteraceae</taxon>
        <taxon>Asteroideae</taxon>
        <taxon>Anthemideae</taxon>
        <taxon>Artemisiinae</taxon>
        <taxon>Artemisia</taxon>
    </lineage>
</organism>
<dbReference type="EMBL" id="PKPP01016721">
    <property type="protein sequence ID" value="PWA37462.1"/>
    <property type="molecule type" value="Genomic_DNA"/>
</dbReference>
<keyword evidence="4" id="KW-1185">Reference proteome</keyword>
<dbReference type="OrthoDB" id="1512991at2759"/>
<evidence type="ECO:0000256" key="1">
    <source>
        <dbReference type="SAM" id="MobiDB-lite"/>
    </source>
</evidence>
<dbReference type="Proteomes" id="UP000245207">
    <property type="component" value="Unassembled WGS sequence"/>
</dbReference>
<gene>
    <name evidence="3" type="ORF">CTI12_AA591430</name>
</gene>
<evidence type="ECO:0000256" key="2">
    <source>
        <dbReference type="SAM" id="Phobius"/>
    </source>
</evidence>
<keyword evidence="2" id="KW-0812">Transmembrane</keyword>
<feature type="transmembrane region" description="Helical" evidence="2">
    <location>
        <begin position="14"/>
        <end position="34"/>
    </location>
</feature>
<dbReference type="PANTHER" id="PTHR34661">
    <property type="entry name" value="INCREASED DNA METHYLATION 3"/>
    <property type="match status" value="1"/>
</dbReference>
<name>A0A2U1KL72_ARTAN</name>
<protein>
    <submittedName>
        <fullName evidence="3">Alpha crystallin/Hsp20 domain-containing protein</fullName>
    </submittedName>
</protein>
<dbReference type="AlphaFoldDB" id="A0A2U1KL72"/>
<keyword evidence="2" id="KW-1133">Transmembrane helix</keyword>
<feature type="region of interest" description="Disordered" evidence="1">
    <location>
        <begin position="94"/>
        <end position="118"/>
    </location>
</feature>
<dbReference type="GO" id="GO:0005634">
    <property type="term" value="C:nucleus"/>
    <property type="evidence" value="ECO:0007669"/>
    <property type="project" value="TreeGrafter"/>
</dbReference>
<dbReference type="InterPro" id="IPR039321">
    <property type="entry name" value="IDM2/3-like"/>
</dbReference>
<keyword evidence="2" id="KW-0472">Membrane</keyword>
<dbReference type="Gene3D" id="2.60.40.790">
    <property type="match status" value="1"/>
</dbReference>
<dbReference type="PANTHER" id="PTHR34661:SF8">
    <property type="entry name" value="ALPHA-CRYSTALLIN DOMAIN-CONTAINING PROTEIN 22.3"/>
    <property type="match status" value="1"/>
</dbReference>